<dbReference type="SMART" id="SM00220">
    <property type="entry name" value="S_TKc"/>
    <property type="match status" value="1"/>
</dbReference>
<accession>A0ABQ9LJW0</accession>
<dbReference type="InterPro" id="IPR001245">
    <property type="entry name" value="Ser-Thr/Tyr_kinase_cat_dom"/>
</dbReference>
<feature type="domain" description="Protein kinase" evidence="8">
    <location>
        <begin position="681"/>
        <end position="938"/>
    </location>
</feature>
<keyword evidence="2" id="KW-0808">Transferase</keyword>
<name>A0ABQ9LJW0_HEVBR</name>
<reference evidence="9" key="1">
    <citation type="journal article" date="2023" name="Plant Biotechnol. J.">
        <title>Chromosome-level wild Hevea brasiliensis genome provides new tools for genomic-assisted breeding and valuable loci to elevate rubber yield.</title>
        <authorList>
            <person name="Cheng H."/>
            <person name="Song X."/>
            <person name="Hu Y."/>
            <person name="Wu T."/>
            <person name="Yang Q."/>
            <person name="An Z."/>
            <person name="Feng S."/>
            <person name="Deng Z."/>
            <person name="Wu W."/>
            <person name="Zeng X."/>
            <person name="Tu M."/>
            <person name="Wang X."/>
            <person name="Huang H."/>
        </authorList>
    </citation>
    <scope>NUCLEOTIDE SEQUENCE</scope>
    <source>
        <strain evidence="9">MT/VB/25A 57/8</strain>
    </source>
</reference>
<keyword evidence="1" id="KW-0723">Serine/threonine-protein kinase</keyword>
<dbReference type="PANTHER" id="PTHR44329">
    <property type="entry name" value="SERINE/THREONINE-PROTEIN KINASE TNNI3K-RELATED"/>
    <property type="match status" value="1"/>
</dbReference>
<protein>
    <recommendedName>
        <fullName evidence="8">Protein kinase domain-containing protein</fullName>
    </recommendedName>
</protein>
<dbReference type="InterPro" id="IPR000719">
    <property type="entry name" value="Prot_kinase_dom"/>
</dbReference>
<feature type="compositionally biased region" description="Polar residues" evidence="7">
    <location>
        <begin position="28"/>
        <end position="39"/>
    </location>
</feature>
<dbReference type="Pfam" id="PF07714">
    <property type="entry name" value="PK_Tyr_Ser-Thr"/>
    <property type="match status" value="1"/>
</dbReference>
<dbReference type="PROSITE" id="PS50011">
    <property type="entry name" value="PROTEIN_KINASE_DOM"/>
    <property type="match status" value="1"/>
</dbReference>
<keyword evidence="4" id="KW-0418">Kinase</keyword>
<dbReference type="InterPro" id="IPR017441">
    <property type="entry name" value="Protein_kinase_ATP_BS"/>
</dbReference>
<dbReference type="PRINTS" id="PR00109">
    <property type="entry name" value="TYRKINASE"/>
</dbReference>
<keyword evidence="5 6" id="KW-0067">ATP-binding</keyword>
<gene>
    <name evidence="9" type="ORF">P3X46_019782</name>
</gene>
<evidence type="ECO:0000256" key="7">
    <source>
        <dbReference type="SAM" id="MobiDB-lite"/>
    </source>
</evidence>
<keyword evidence="3 6" id="KW-0547">Nucleotide-binding</keyword>
<evidence type="ECO:0000256" key="4">
    <source>
        <dbReference type="ARBA" id="ARBA00022777"/>
    </source>
</evidence>
<dbReference type="PROSITE" id="PS00107">
    <property type="entry name" value="PROTEIN_KINASE_ATP"/>
    <property type="match status" value="1"/>
</dbReference>
<dbReference type="Pfam" id="PF14381">
    <property type="entry name" value="EDR1_CTR1_ARMC3_pept"/>
    <property type="match status" value="1"/>
</dbReference>
<evidence type="ECO:0000256" key="2">
    <source>
        <dbReference type="ARBA" id="ARBA00022679"/>
    </source>
</evidence>
<feature type="region of interest" description="Disordered" evidence="7">
    <location>
        <begin position="15"/>
        <end position="63"/>
    </location>
</feature>
<evidence type="ECO:0000259" key="8">
    <source>
        <dbReference type="PROSITE" id="PS50011"/>
    </source>
</evidence>
<dbReference type="EMBL" id="JARPOI010000011">
    <property type="protein sequence ID" value="KAJ9168232.1"/>
    <property type="molecule type" value="Genomic_DNA"/>
</dbReference>
<organism evidence="9 10">
    <name type="scientific">Hevea brasiliensis</name>
    <name type="common">Para rubber tree</name>
    <name type="synonym">Siphonia brasiliensis</name>
    <dbReference type="NCBI Taxonomy" id="3981"/>
    <lineage>
        <taxon>Eukaryota</taxon>
        <taxon>Viridiplantae</taxon>
        <taxon>Streptophyta</taxon>
        <taxon>Embryophyta</taxon>
        <taxon>Tracheophyta</taxon>
        <taxon>Spermatophyta</taxon>
        <taxon>Magnoliopsida</taxon>
        <taxon>eudicotyledons</taxon>
        <taxon>Gunneridae</taxon>
        <taxon>Pentapetalae</taxon>
        <taxon>rosids</taxon>
        <taxon>fabids</taxon>
        <taxon>Malpighiales</taxon>
        <taxon>Euphorbiaceae</taxon>
        <taxon>Crotonoideae</taxon>
        <taxon>Micrandreae</taxon>
        <taxon>Hevea</taxon>
    </lineage>
</organism>
<comment type="caution">
    <text evidence="9">The sequence shown here is derived from an EMBL/GenBank/DDBJ whole genome shotgun (WGS) entry which is preliminary data.</text>
</comment>
<dbReference type="CDD" id="cd13999">
    <property type="entry name" value="STKc_MAP3K-like"/>
    <property type="match status" value="1"/>
</dbReference>
<dbReference type="PROSITE" id="PS00108">
    <property type="entry name" value="PROTEIN_KINASE_ST"/>
    <property type="match status" value="1"/>
</dbReference>
<keyword evidence="10" id="KW-1185">Reference proteome</keyword>
<dbReference type="PANTHER" id="PTHR44329:SF302">
    <property type="entry name" value="SERINE_THREONINE-PROTEIN KINASE SIS8-RELATED"/>
    <property type="match status" value="1"/>
</dbReference>
<evidence type="ECO:0000256" key="1">
    <source>
        <dbReference type="ARBA" id="ARBA00022527"/>
    </source>
</evidence>
<proteinExistence type="predicted"/>
<evidence type="ECO:0000256" key="5">
    <source>
        <dbReference type="ARBA" id="ARBA00022840"/>
    </source>
</evidence>
<evidence type="ECO:0000313" key="10">
    <source>
        <dbReference type="Proteomes" id="UP001174677"/>
    </source>
</evidence>
<sequence length="944" mass="104259">MSKMKHLLRKLHIGGAINDHQRLPDTQPVGNPSATANPLSSSSSSSSSNGRIAAVESPGGDRIAAGDASGMDFNLLEEEFQVQLALAISASDPDTREDPESAQIDAAKRISLGCPVARVTVTDSPVESLSLRYWSYNVVNYNDKVMDGFYDVYGITSNSAVQVQGKMPLLTDLQAISILDNVDYEVVLVNRFVDPELRELERKAYMMSLESRVSDGMLLSGMIQKLADLVVDRMGGPVGDADEISTRWTRRSYELRNALNSIIIPLGRLDVGLSRHRALLFKVLADRINLPCMLVKGSYYTGTDDGAINLIKINNESEYIIDLMGAPGILIPAEVPSSLLASTGFDVRGFADLTGIPKGSLLAGEELRDVAISSNLDRASHVGSSRTEEALFVGNKSNEPNIGWVGKNQAETFGHEFGKGFPSSCISHENSSGTGRPSAAENIKVKNVSKYVITAAKNPDFAQKLHTVLSESGATPPPDLFSDMNQQDLGEQKVLELVHLENGVNLDVQLQCCSDKLLSRHAQSLISLTTEDPLNNLRYDSKQGWPAEGPAKQKRETEMDFFKSDASFPSDNTSEGFVVVKNRTNEKLQMGATGINNFPDNPPGMLGRTMHGNQIHESFLSSAVNSCQLQPEDALVRDDKQSVKLVETFNGGLHMSCNGYSERIHPVLGEVAEWEIPWEDLQIGERIGIGSYGEVYHADWNGTEVAVKKFLDQDLSGDALVQFKCEAEIMLRLRHPNVVLFMGAVACPPHLSILTEFLPRGSLYRLLHRPNPQLDEKRRMRMALDVAKGMNYLHTSHPPIVHRDLKSPNLLVDKNWVVKVCDFGLSRMKHHTFLSSKSTAGTPEWMAPEVLRNEPANEKCDVYSFGVILWELATCQIPWKGLNPMQVVGAVGFQNKRLEIPEDVDPAIAQTIHDCWQREPHLRPSFSQLISRLRHIQNLHVERT</sequence>
<dbReference type="Gene3D" id="3.30.200.20">
    <property type="entry name" value="Phosphorylase Kinase, domain 1"/>
    <property type="match status" value="1"/>
</dbReference>
<feature type="binding site" evidence="6">
    <location>
        <position position="709"/>
    </location>
    <ligand>
        <name>ATP</name>
        <dbReference type="ChEBI" id="CHEBI:30616"/>
    </ligand>
</feature>
<dbReference type="Proteomes" id="UP001174677">
    <property type="component" value="Chromosome 11"/>
</dbReference>
<dbReference type="InterPro" id="IPR055164">
    <property type="entry name" value="EDR1/CTR1/ARMC3-like_pept-like"/>
</dbReference>
<dbReference type="InterPro" id="IPR008271">
    <property type="entry name" value="Ser/Thr_kinase_AS"/>
</dbReference>
<evidence type="ECO:0000256" key="3">
    <source>
        <dbReference type="ARBA" id="ARBA00022741"/>
    </source>
</evidence>
<dbReference type="InterPro" id="IPR051681">
    <property type="entry name" value="Ser/Thr_Kinases-Pseudokinases"/>
</dbReference>
<dbReference type="SUPFAM" id="SSF56112">
    <property type="entry name" value="Protein kinase-like (PK-like)"/>
    <property type="match status" value="1"/>
</dbReference>
<dbReference type="InterPro" id="IPR011009">
    <property type="entry name" value="Kinase-like_dom_sf"/>
</dbReference>
<dbReference type="Gene3D" id="1.10.510.10">
    <property type="entry name" value="Transferase(Phosphotransferase) domain 1"/>
    <property type="match status" value="1"/>
</dbReference>
<evidence type="ECO:0000256" key="6">
    <source>
        <dbReference type="PROSITE-ProRule" id="PRU10141"/>
    </source>
</evidence>
<evidence type="ECO:0000313" key="9">
    <source>
        <dbReference type="EMBL" id="KAJ9168232.1"/>
    </source>
</evidence>